<feature type="transmembrane region" description="Helical" evidence="1">
    <location>
        <begin position="103"/>
        <end position="125"/>
    </location>
</feature>
<keyword evidence="1" id="KW-1133">Transmembrane helix</keyword>
<evidence type="ECO:0000256" key="1">
    <source>
        <dbReference type="SAM" id="Phobius"/>
    </source>
</evidence>
<keyword evidence="3" id="KW-1185">Reference proteome</keyword>
<dbReference type="Proteomes" id="UP000188342">
    <property type="component" value="Unassembled WGS sequence"/>
</dbReference>
<protein>
    <submittedName>
        <fullName evidence="2">Uncharacterized protein</fullName>
    </submittedName>
</protein>
<feature type="transmembrane region" description="Helical" evidence="1">
    <location>
        <begin position="43"/>
        <end position="64"/>
    </location>
</feature>
<dbReference type="AlphaFoldDB" id="A0A1R4ISL2"/>
<keyword evidence="1" id="KW-0472">Membrane</keyword>
<feature type="transmembrane region" description="Helical" evidence="1">
    <location>
        <begin position="76"/>
        <end position="97"/>
    </location>
</feature>
<sequence>MGKQRPAADAPLGTGVLGLFIGGLAGVPAYLGAVHAGHGGTSLVLGVAAVLSLAMVGSAFLTTGKVRDRDRTYGRVFLTCFGITLALLAALVTMAMIQDTPLGDAALTALAFLAAPVLGAIALVVERTIGR</sequence>
<gene>
    <name evidence="2" type="ORF">FM114_03490</name>
</gene>
<accession>A0A1R4ISL2</accession>
<dbReference type="STRING" id="1255658.FM114_03490"/>
<dbReference type="RefSeq" id="WP_094763801.1">
    <property type="nucleotide sequence ID" value="NZ_FUKQ01000011.1"/>
</dbReference>
<evidence type="ECO:0000313" key="3">
    <source>
        <dbReference type="Proteomes" id="UP000188342"/>
    </source>
</evidence>
<name>A0A1R4ISL2_9ACTN</name>
<proteinExistence type="predicted"/>
<dbReference type="EMBL" id="FUKQ01000011">
    <property type="protein sequence ID" value="SJN22738.1"/>
    <property type="molecule type" value="Genomic_DNA"/>
</dbReference>
<evidence type="ECO:0000313" key="2">
    <source>
        <dbReference type="EMBL" id="SJN22738.1"/>
    </source>
</evidence>
<organism evidence="2 3">
    <name type="scientific">Luteococcus japonicus LSP_Lj1</name>
    <dbReference type="NCBI Taxonomy" id="1255658"/>
    <lineage>
        <taxon>Bacteria</taxon>
        <taxon>Bacillati</taxon>
        <taxon>Actinomycetota</taxon>
        <taxon>Actinomycetes</taxon>
        <taxon>Propionibacteriales</taxon>
        <taxon>Propionibacteriaceae</taxon>
        <taxon>Luteococcus</taxon>
    </lineage>
</organism>
<feature type="transmembrane region" description="Helical" evidence="1">
    <location>
        <begin position="12"/>
        <end position="31"/>
    </location>
</feature>
<reference evidence="2 3" key="1">
    <citation type="submission" date="2017-02" db="EMBL/GenBank/DDBJ databases">
        <authorList>
            <person name="Peterson S.W."/>
        </authorList>
    </citation>
    <scope>NUCLEOTIDE SEQUENCE [LARGE SCALE GENOMIC DNA]</scope>
    <source>
        <strain evidence="2 3">LSP_Lj1</strain>
    </source>
</reference>
<keyword evidence="1" id="KW-0812">Transmembrane</keyword>